<organism evidence="2 3">
    <name type="scientific">Flavisolibacter ginsenosidimutans</name>
    <dbReference type="NCBI Taxonomy" id="661481"/>
    <lineage>
        <taxon>Bacteria</taxon>
        <taxon>Pseudomonadati</taxon>
        <taxon>Bacteroidota</taxon>
        <taxon>Chitinophagia</taxon>
        <taxon>Chitinophagales</taxon>
        <taxon>Chitinophagaceae</taxon>
        <taxon>Flavisolibacter</taxon>
    </lineage>
</organism>
<dbReference type="Proteomes" id="UP000321204">
    <property type="component" value="Chromosome"/>
</dbReference>
<dbReference type="EMBL" id="CP042433">
    <property type="protein sequence ID" value="QEC55372.1"/>
    <property type="molecule type" value="Genomic_DNA"/>
</dbReference>
<evidence type="ECO:0000259" key="1">
    <source>
        <dbReference type="Pfam" id="PF13588"/>
    </source>
</evidence>
<dbReference type="RefSeq" id="WP_146783927.1">
    <property type="nucleotide sequence ID" value="NZ_BAABIO010000002.1"/>
</dbReference>
<sequence length="145" mass="16999">MINVLFPKPDFNIKKEGEKRYIFDGIRKTWLLLTEEEWVRQNFVAYLTKTLNYSAALIALEKEIYVNELRKRFDVLVYDKTHQPWMLVECKAPQVALSEDVLQQVLRYNVSVPVKYIVITNGEATVAWKKEAEKMDLLSSLPAME</sequence>
<dbReference type="InterPro" id="IPR029464">
    <property type="entry name" value="HSDR_N"/>
</dbReference>
<gene>
    <name evidence="2" type="ORF">FSB75_05450</name>
</gene>
<dbReference type="Gene3D" id="3.90.1570.30">
    <property type="match status" value="1"/>
</dbReference>
<reference evidence="2 3" key="1">
    <citation type="journal article" date="2015" name="Int. J. Syst. Evol. Microbiol.">
        <title>Flavisolibacter ginsenosidimutans sp. nov., with ginsenoside-converting activity isolated from soil used for cultivating ginseng.</title>
        <authorList>
            <person name="Zhao Y."/>
            <person name="Liu Q."/>
            <person name="Kang M.S."/>
            <person name="Jin F."/>
            <person name="Yu H."/>
            <person name="Im W.T."/>
        </authorList>
    </citation>
    <scope>NUCLEOTIDE SEQUENCE [LARGE SCALE GENOMIC DNA]</scope>
    <source>
        <strain evidence="2 3">Gsoil 636</strain>
    </source>
</reference>
<proteinExistence type="predicted"/>
<feature type="domain" description="Type I restriction enzyme R protein N-terminal" evidence="1">
    <location>
        <begin position="36"/>
        <end position="142"/>
    </location>
</feature>
<evidence type="ECO:0000313" key="2">
    <source>
        <dbReference type="EMBL" id="QEC55372.1"/>
    </source>
</evidence>
<dbReference type="OrthoDB" id="9790377at2"/>
<protein>
    <submittedName>
        <fullName evidence="2">Type I restriction enzyme HsdR N-terminal domain-containing protein</fullName>
    </submittedName>
</protein>
<dbReference type="KEGG" id="fgg:FSB75_05450"/>
<keyword evidence="3" id="KW-1185">Reference proteome</keyword>
<name>A0A5B8UG40_9BACT</name>
<dbReference type="AlphaFoldDB" id="A0A5B8UG40"/>
<accession>A0A5B8UG40</accession>
<dbReference type="Pfam" id="PF13588">
    <property type="entry name" value="HSDR_N_2"/>
    <property type="match status" value="1"/>
</dbReference>
<evidence type="ECO:0000313" key="3">
    <source>
        <dbReference type="Proteomes" id="UP000321204"/>
    </source>
</evidence>